<evidence type="ECO:0000256" key="1">
    <source>
        <dbReference type="SAM" id="Phobius"/>
    </source>
</evidence>
<evidence type="ECO:0000313" key="3">
    <source>
        <dbReference type="Proteomes" id="UP000712600"/>
    </source>
</evidence>
<dbReference type="AlphaFoldDB" id="A0A8S9PIK6"/>
<dbReference type="EMBL" id="QGKX02001347">
    <property type="protein sequence ID" value="KAF3521835.1"/>
    <property type="molecule type" value="Genomic_DNA"/>
</dbReference>
<keyword evidence="1" id="KW-0472">Membrane</keyword>
<evidence type="ECO:0000313" key="2">
    <source>
        <dbReference type="EMBL" id="KAF3521835.1"/>
    </source>
</evidence>
<sequence length="157" mass="17703">MNYFTFSGCDASHHHRKKTHLRALVLLCILLMSILALLFFLRFWLMGAASPWVGTEFSLLRCCLPRRCSMMVWFSDFVPSSLPSLLSHLVAAFITARVSGGSPFRHCLPSILASSDCFSSFPPSLGIGQTVITFMGSNPFWERRWASRPVWILADRS</sequence>
<keyword evidence="1" id="KW-0812">Transmembrane</keyword>
<reference evidence="2" key="1">
    <citation type="submission" date="2019-12" db="EMBL/GenBank/DDBJ databases">
        <title>Genome sequencing and annotation of Brassica cretica.</title>
        <authorList>
            <person name="Studholme D.J."/>
            <person name="Sarris P."/>
        </authorList>
    </citation>
    <scope>NUCLEOTIDE SEQUENCE</scope>
    <source>
        <strain evidence="2">PFS-109/04</strain>
        <tissue evidence="2">Leaf</tissue>
    </source>
</reference>
<proteinExistence type="predicted"/>
<accession>A0A8S9PIK6</accession>
<comment type="caution">
    <text evidence="2">The sequence shown here is derived from an EMBL/GenBank/DDBJ whole genome shotgun (WGS) entry which is preliminary data.</text>
</comment>
<feature type="transmembrane region" description="Helical" evidence="1">
    <location>
        <begin position="21"/>
        <end position="45"/>
    </location>
</feature>
<gene>
    <name evidence="2" type="ORF">F2Q69_00047567</name>
</gene>
<keyword evidence="1" id="KW-1133">Transmembrane helix</keyword>
<dbReference type="Proteomes" id="UP000712600">
    <property type="component" value="Unassembled WGS sequence"/>
</dbReference>
<protein>
    <submittedName>
        <fullName evidence="2">Uncharacterized protein</fullName>
    </submittedName>
</protein>
<organism evidence="2 3">
    <name type="scientific">Brassica cretica</name>
    <name type="common">Mustard</name>
    <dbReference type="NCBI Taxonomy" id="69181"/>
    <lineage>
        <taxon>Eukaryota</taxon>
        <taxon>Viridiplantae</taxon>
        <taxon>Streptophyta</taxon>
        <taxon>Embryophyta</taxon>
        <taxon>Tracheophyta</taxon>
        <taxon>Spermatophyta</taxon>
        <taxon>Magnoliopsida</taxon>
        <taxon>eudicotyledons</taxon>
        <taxon>Gunneridae</taxon>
        <taxon>Pentapetalae</taxon>
        <taxon>rosids</taxon>
        <taxon>malvids</taxon>
        <taxon>Brassicales</taxon>
        <taxon>Brassicaceae</taxon>
        <taxon>Brassiceae</taxon>
        <taxon>Brassica</taxon>
    </lineage>
</organism>
<name>A0A8S9PIK6_BRACR</name>